<evidence type="ECO:0000313" key="2">
    <source>
        <dbReference type="EMBL" id="CAC5382538.1"/>
    </source>
</evidence>
<keyword evidence="3" id="KW-1185">Reference proteome</keyword>
<accession>A0A6J8BF13</accession>
<feature type="coiled-coil region" evidence="1">
    <location>
        <begin position="94"/>
        <end position="121"/>
    </location>
</feature>
<gene>
    <name evidence="2" type="ORF">MCOR_18359</name>
</gene>
<evidence type="ECO:0000313" key="3">
    <source>
        <dbReference type="Proteomes" id="UP000507470"/>
    </source>
</evidence>
<name>A0A6J8BF13_MYTCO</name>
<dbReference type="Proteomes" id="UP000507470">
    <property type="component" value="Unassembled WGS sequence"/>
</dbReference>
<proteinExistence type="predicted"/>
<dbReference type="EMBL" id="CACVKT020003242">
    <property type="protein sequence ID" value="CAC5382538.1"/>
    <property type="molecule type" value="Genomic_DNA"/>
</dbReference>
<dbReference type="AlphaFoldDB" id="A0A6J8BF13"/>
<evidence type="ECO:0000256" key="1">
    <source>
        <dbReference type="SAM" id="Coils"/>
    </source>
</evidence>
<protein>
    <submittedName>
        <fullName evidence="2">Uncharacterized protein</fullName>
    </submittedName>
</protein>
<dbReference type="OrthoDB" id="6629108at2759"/>
<keyword evidence="1" id="KW-0175">Coiled coil</keyword>
<organism evidence="2 3">
    <name type="scientific">Mytilus coruscus</name>
    <name type="common">Sea mussel</name>
    <dbReference type="NCBI Taxonomy" id="42192"/>
    <lineage>
        <taxon>Eukaryota</taxon>
        <taxon>Metazoa</taxon>
        <taxon>Spiralia</taxon>
        <taxon>Lophotrochozoa</taxon>
        <taxon>Mollusca</taxon>
        <taxon>Bivalvia</taxon>
        <taxon>Autobranchia</taxon>
        <taxon>Pteriomorphia</taxon>
        <taxon>Mytilida</taxon>
        <taxon>Mytiloidea</taxon>
        <taxon>Mytilidae</taxon>
        <taxon>Mytilinae</taxon>
        <taxon>Mytilus</taxon>
    </lineage>
</organism>
<reference evidence="2 3" key="1">
    <citation type="submission" date="2020-06" db="EMBL/GenBank/DDBJ databases">
        <authorList>
            <person name="Li R."/>
            <person name="Bekaert M."/>
        </authorList>
    </citation>
    <scope>NUCLEOTIDE SEQUENCE [LARGE SCALE GENOMIC DNA]</scope>
    <source>
        <strain evidence="3">wild</strain>
    </source>
</reference>
<sequence>MAQFLQYPLSDGNGANQLVNDQMFYSQTATVSNDYIQQPFRKRQLSEQNINASDANEHKKFRQQYQSNMSSAPINSTQTDRLESLILQLSSQLSSNINSVSEKLEKRLDELETNFEDRVSEKLSEKISGMIDNRIKEKLDEVRTEVKSDMIAMQARIDGLDKSLADVNNTKENDTRKNRFIIKNLDFDENEKNNDKITTNKVQAMLKDGLALSNVVLKSVTRKDSKGRAPGLVIVEVVNFDNKREIMKNKKNLRNITKYNKVYIENDLPQETRNFQASVRTVLKEIGSEKSYRFSGNRLIKKH</sequence>